<keyword evidence="2 12" id="KW-0639">Primosome</keyword>
<comment type="caution">
    <text evidence="16">The sequence shown here is derived from an EMBL/GenBank/DDBJ whole genome shotgun (WGS) entry which is preliminary data.</text>
</comment>
<dbReference type="Pfam" id="PF13662">
    <property type="entry name" value="Toprim_4"/>
    <property type="match status" value="1"/>
</dbReference>
<keyword evidence="1 12" id="KW-0240">DNA-directed RNA polymerase</keyword>
<dbReference type="PROSITE" id="PS50880">
    <property type="entry name" value="TOPRIM"/>
    <property type="match status" value="1"/>
</dbReference>
<dbReference type="PANTHER" id="PTHR30313:SF2">
    <property type="entry name" value="DNA PRIMASE"/>
    <property type="match status" value="1"/>
</dbReference>
<keyword evidence="9" id="KW-0460">Magnesium</keyword>
<evidence type="ECO:0000256" key="13">
    <source>
        <dbReference type="PIRNR" id="PIRNR002811"/>
    </source>
</evidence>
<comment type="function">
    <text evidence="12 13">RNA polymerase that catalyzes the synthesis of short RNA molecules used as primers for DNA polymerase during DNA replication.</text>
</comment>
<reference evidence="16 17" key="1">
    <citation type="submission" date="2017-08" db="EMBL/GenBank/DDBJ databases">
        <title>Infants hospitalized years apart are colonized by the same room-sourced microbial strains.</title>
        <authorList>
            <person name="Brooks B."/>
            <person name="Olm M.R."/>
            <person name="Firek B.A."/>
            <person name="Baker R."/>
            <person name="Thomas B.C."/>
            <person name="Morowitz M.J."/>
            <person name="Banfield J.F."/>
        </authorList>
    </citation>
    <scope>NUCLEOTIDE SEQUENCE [LARGE SCALE GENOMIC DNA]</scope>
    <source>
        <strain evidence="16">S2_006_000_R2_64</strain>
    </source>
</reference>
<evidence type="ECO:0000256" key="8">
    <source>
        <dbReference type="ARBA" id="ARBA00022833"/>
    </source>
</evidence>
<dbReference type="AlphaFoldDB" id="A0A2W5HNF8"/>
<evidence type="ECO:0000256" key="2">
    <source>
        <dbReference type="ARBA" id="ARBA00022515"/>
    </source>
</evidence>
<feature type="zinc finger region" description="CHC2-type" evidence="12 14">
    <location>
        <begin position="38"/>
        <end position="62"/>
    </location>
</feature>
<keyword evidence="4 12" id="KW-0548">Nucleotidyltransferase</keyword>
<dbReference type="Pfam" id="PF08275">
    <property type="entry name" value="DNAG_N"/>
    <property type="match status" value="1"/>
</dbReference>
<evidence type="ECO:0000256" key="10">
    <source>
        <dbReference type="ARBA" id="ARBA00023125"/>
    </source>
</evidence>
<keyword evidence="11 12" id="KW-0804">Transcription</keyword>
<dbReference type="GO" id="GO:0000428">
    <property type="term" value="C:DNA-directed RNA polymerase complex"/>
    <property type="evidence" value="ECO:0007669"/>
    <property type="project" value="UniProtKB-KW"/>
</dbReference>
<feature type="domain" description="Toprim" evidence="15">
    <location>
        <begin position="265"/>
        <end position="351"/>
    </location>
</feature>
<dbReference type="GO" id="GO:0003677">
    <property type="term" value="F:DNA binding"/>
    <property type="evidence" value="ECO:0007669"/>
    <property type="project" value="UniProtKB-KW"/>
</dbReference>
<protein>
    <recommendedName>
        <fullName evidence="12 13">DNA primase</fullName>
        <ecNumber evidence="12">2.7.7.101</ecNumber>
    </recommendedName>
</protein>
<dbReference type="SUPFAM" id="SSF57783">
    <property type="entry name" value="Zinc beta-ribbon"/>
    <property type="match status" value="1"/>
</dbReference>
<evidence type="ECO:0000256" key="1">
    <source>
        <dbReference type="ARBA" id="ARBA00022478"/>
    </source>
</evidence>
<evidence type="ECO:0000256" key="9">
    <source>
        <dbReference type="ARBA" id="ARBA00022842"/>
    </source>
</evidence>
<dbReference type="InterPro" id="IPR002694">
    <property type="entry name" value="Znf_CHC2"/>
</dbReference>
<gene>
    <name evidence="12" type="primary">dnaG</name>
    <name evidence="16" type="ORF">DI586_07310</name>
</gene>
<dbReference type="EC" id="2.7.7.101" evidence="12"/>
<dbReference type="HAMAP" id="MF_00974">
    <property type="entry name" value="DNA_primase_DnaG"/>
    <property type="match status" value="1"/>
</dbReference>
<evidence type="ECO:0000256" key="12">
    <source>
        <dbReference type="HAMAP-Rule" id="MF_00974"/>
    </source>
</evidence>
<dbReference type="Gene3D" id="3.90.980.10">
    <property type="entry name" value="DNA primase, catalytic core, N-terminal domain"/>
    <property type="match status" value="1"/>
</dbReference>
<keyword evidence="6 12" id="KW-0479">Metal-binding</keyword>
<dbReference type="Gene3D" id="3.40.1360.10">
    <property type="match status" value="1"/>
</dbReference>
<evidence type="ECO:0000313" key="16">
    <source>
        <dbReference type="EMBL" id="PZP55309.1"/>
    </source>
</evidence>
<evidence type="ECO:0000259" key="15">
    <source>
        <dbReference type="PROSITE" id="PS50880"/>
    </source>
</evidence>
<keyword evidence="8 12" id="KW-0862">Zinc</keyword>
<accession>A0A2W5HNF8</accession>
<keyword evidence="7 12" id="KW-0863">Zinc-finger</keyword>
<dbReference type="GO" id="GO:0005737">
    <property type="term" value="C:cytoplasm"/>
    <property type="evidence" value="ECO:0007669"/>
    <property type="project" value="TreeGrafter"/>
</dbReference>
<dbReference type="PIRSF" id="PIRSF002811">
    <property type="entry name" value="DnaG"/>
    <property type="match status" value="1"/>
</dbReference>
<dbReference type="InterPro" id="IPR006295">
    <property type="entry name" value="DNA_primase_DnaG"/>
</dbReference>
<keyword evidence="3 12" id="KW-0808">Transferase</keyword>
<dbReference type="Proteomes" id="UP000249739">
    <property type="component" value="Unassembled WGS sequence"/>
</dbReference>
<evidence type="ECO:0000256" key="4">
    <source>
        <dbReference type="ARBA" id="ARBA00022695"/>
    </source>
</evidence>
<dbReference type="PANTHER" id="PTHR30313">
    <property type="entry name" value="DNA PRIMASE"/>
    <property type="match status" value="1"/>
</dbReference>
<dbReference type="EMBL" id="QFOT01000076">
    <property type="protein sequence ID" value="PZP55309.1"/>
    <property type="molecule type" value="Genomic_DNA"/>
</dbReference>
<dbReference type="SMART" id="SM00493">
    <property type="entry name" value="TOPRIM"/>
    <property type="match status" value="1"/>
</dbReference>
<dbReference type="InterPro" id="IPR037068">
    <property type="entry name" value="DNA_primase_core_N_sf"/>
</dbReference>
<evidence type="ECO:0000256" key="14">
    <source>
        <dbReference type="PIRSR" id="PIRSR002811-1"/>
    </source>
</evidence>
<comment type="cofactor">
    <cofactor evidence="12 13 14">
        <name>Zn(2+)</name>
        <dbReference type="ChEBI" id="CHEBI:29105"/>
    </cofactor>
    <text evidence="12 13 14">Binds 1 zinc ion per monomer.</text>
</comment>
<dbReference type="FunFam" id="3.90.580.10:FF:000001">
    <property type="entry name" value="DNA primase"/>
    <property type="match status" value="1"/>
</dbReference>
<dbReference type="Pfam" id="PF01807">
    <property type="entry name" value="Zn_ribbon_DnaG"/>
    <property type="match status" value="1"/>
</dbReference>
<dbReference type="InterPro" id="IPR036977">
    <property type="entry name" value="DNA_primase_Znf_CHC2"/>
</dbReference>
<evidence type="ECO:0000256" key="3">
    <source>
        <dbReference type="ARBA" id="ARBA00022679"/>
    </source>
</evidence>
<dbReference type="GO" id="GO:0008270">
    <property type="term" value="F:zinc ion binding"/>
    <property type="evidence" value="ECO:0007669"/>
    <property type="project" value="UniProtKB-UniRule"/>
</dbReference>
<dbReference type="CDD" id="cd03364">
    <property type="entry name" value="TOPRIM_DnaG_primases"/>
    <property type="match status" value="1"/>
</dbReference>
<keyword evidence="10 12" id="KW-0238">DNA-binding</keyword>
<comment type="catalytic activity">
    <reaction evidence="12">
        <text>ssDNA + n NTP = ssDNA/pppN(pN)n-1 hybrid + (n-1) diphosphate.</text>
        <dbReference type="EC" id="2.7.7.101"/>
    </reaction>
</comment>
<evidence type="ECO:0000256" key="5">
    <source>
        <dbReference type="ARBA" id="ARBA00022705"/>
    </source>
</evidence>
<dbReference type="InterPro" id="IPR050219">
    <property type="entry name" value="DnaG_primase"/>
</dbReference>
<dbReference type="InterPro" id="IPR034151">
    <property type="entry name" value="TOPRIM_DnaG_bac"/>
</dbReference>
<evidence type="ECO:0000256" key="11">
    <source>
        <dbReference type="ARBA" id="ARBA00023163"/>
    </source>
</evidence>
<comment type="similarity">
    <text evidence="12 13">Belongs to the DnaG primase family.</text>
</comment>
<dbReference type="GO" id="GO:1990077">
    <property type="term" value="C:primosome complex"/>
    <property type="evidence" value="ECO:0007669"/>
    <property type="project" value="UniProtKB-KW"/>
</dbReference>
<evidence type="ECO:0000256" key="7">
    <source>
        <dbReference type="ARBA" id="ARBA00022771"/>
    </source>
</evidence>
<organism evidence="16 17">
    <name type="scientific">Micavibrio aeruginosavorus</name>
    <dbReference type="NCBI Taxonomy" id="349221"/>
    <lineage>
        <taxon>Bacteria</taxon>
        <taxon>Pseudomonadati</taxon>
        <taxon>Bdellovibrionota</taxon>
        <taxon>Bdellovibrionia</taxon>
        <taxon>Bdellovibrionales</taxon>
        <taxon>Pseudobdellovibrionaceae</taxon>
        <taxon>Micavibrio</taxon>
    </lineage>
</organism>
<dbReference type="InterPro" id="IPR013264">
    <property type="entry name" value="DNAG_N"/>
</dbReference>
<dbReference type="FunFam" id="3.40.1360.10:FF:000002">
    <property type="entry name" value="DNA primase"/>
    <property type="match status" value="1"/>
</dbReference>
<dbReference type="InterPro" id="IPR030846">
    <property type="entry name" value="DnaG_bac"/>
</dbReference>
<comment type="domain">
    <text evidence="12">Contains an N-terminal zinc-binding domain, a central core domain that contains the primase activity, and a C-terminal DnaB-binding domain.</text>
</comment>
<dbReference type="NCBIfam" id="TIGR01391">
    <property type="entry name" value="dnaG"/>
    <property type="match status" value="1"/>
</dbReference>
<keyword evidence="5 12" id="KW-0235">DNA replication</keyword>
<sequence>MSIPPRFVEDLRDRLTLSEIVQRKVKLSRSGREHKGCCPFHHEKTPSFYVNDEKQFYHCFGCGAHGDAVGFVMQSDNLSFIEAVESLASQAGMQVPKQSPQEIEKARTEKSLHSLVEDTCKWFEDRLREGKNRDVLEYLTKRGLSEETISGFRLGYAPADDQTLRKFLKDKGYTDAQMIEASVLRPSQTGREPYGFFRDRVMFPVADMRGRIVAFSGRVLPEHIRPLKDPTKKPPKYINSTDTPLFHKGRMLYAQQHARSAANDHTLLVVEGQMDVIACNQAGLKGAVAPLGTALTEDQISVLWKMIPHERKEPVLCFDGDNAGYRAAVRAADRILPLLKSNQSVKFAFLPEGEDPDTFISSRGLSAFEGKLSNALTLLDFLWTHHTAEKDFSSPEMRAGLTALLDTLAAKIQDASVQYHYKQAFREKTRGLFFDTGSFKNKNTYKKKALAPSISLPAIRKKQDFVPQIVLAAVINHPFLYAHFAEQLIQLPIDEPDLSRLFGSLLDYLGAVDTESLDKQALSLHLSKVGLADIAMKLTHERVYLHAGFCRPDANPETALQGLKDLWENWERSRLAEDIHSARAVFRLSMTPENESRMFALQQMQRDKDTGTD</sequence>
<dbReference type="SMART" id="SM00400">
    <property type="entry name" value="ZnF_CHCC"/>
    <property type="match status" value="1"/>
</dbReference>
<evidence type="ECO:0000313" key="17">
    <source>
        <dbReference type="Proteomes" id="UP000249739"/>
    </source>
</evidence>
<dbReference type="GO" id="GO:0006269">
    <property type="term" value="P:DNA replication, synthesis of primer"/>
    <property type="evidence" value="ECO:0007669"/>
    <property type="project" value="UniProtKB-UniRule"/>
</dbReference>
<dbReference type="SUPFAM" id="SSF56731">
    <property type="entry name" value="DNA primase core"/>
    <property type="match status" value="1"/>
</dbReference>
<evidence type="ECO:0000256" key="6">
    <source>
        <dbReference type="ARBA" id="ARBA00022723"/>
    </source>
</evidence>
<proteinExistence type="inferred from homology"/>
<dbReference type="Gene3D" id="3.90.580.10">
    <property type="entry name" value="Zinc finger, CHC2-type domain"/>
    <property type="match status" value="1"/>
</dbReference>
<dbReference type="GO" id="GO:0003899">
    <property type="term" value="F:DNA-directed RNA polymerase activity"/>
    <property type="evidence" value="ECO:0007669"/>
    <property type="project" value="UniProtKB-UniRule"/>
</dbReference>
<dbReference type="InterPro" id="IPR006171">
    <property type="entry name" value="TOPRIM_dom"/>
</dbReference>
<comment type="subunit">
    <text evidence="12">Monomer. Interacts with DnaB.</text>
</comment>
<name>A0A2W5HNF8_9BACT</name>